<feature type="chain" id="PRO_5020698167" evidence="1">
    <location>
        <begin position="40"/>
        <end position="155"/>
    </location>
</feature>
<dbReference type="PROSITE" id="PS51257">
    <property type="entry name" value="PROKAR_LIPOPROTEIN"/>
    <property type="match status" value="1"/>
</dbReference>
<dbReference type="AlphaFoldDB" id="A0A4Q7LRH8"/>
<gene>
    <name evidence="2" type="ORF">EV141_1066</name>
</gene>
<evidence type="ECO:0000313" key="3">
    <source>
        <dbReference type="Proteomes" id="UP000293519"/>
    </source>
</evidence>
<feature type="signal peptide" evidence="1">
    <location>
        <begin position="1"/>
        <end position="39"/>
    </location>
</feature>
<evidence type="ECO:0000313" key="2">
    <source>
        <dbReference type="EMBL" id="RZS57354.1"/>
    </source>
</evidence>
<comment type="caution">
    <text evidence="2">The sequence shown here is derived from an EMBL/GenBank/DDBJ whole genome shotgun (WGS) entry which is preliminary data.</text>
</comment>
<name>A0A4Q7LRH8_9MICO</name>
<keyword evidence="3" id="KW-1185">Reference proteome</keyword>
<sequence length="155" mass="15014">MSAVDRARPTRAQRAGRIAAALALAALAFSALSGCSAPAAPADPPPSPGASGAAPANALGAAFDGAIEITTAEGARPELSWDEVAGAALYRVTVVQADGPTWAWSGTDAAVVLGGGVAGREGPGFALTSAATVYLAAFDADGTVLDTGIAELPGP</sequence>
<keyword evidence="1" id="KW-0732">Signal</keyword>
<protein>
    <submittedName>
        <fullName evidence="2">Uncharacterized protein</fullName>
    </submittedName>
</protein>
<organism evidence="2 3">
    <name type="scientific">Microcella putealis</name>
    <dbReference type="NCBI Taxonomy" id="337005"/>
    <lineage>
        <taxon>Bacteria</taxon>
        <taxon>Bacillati</taxon>
        <taxon>Actinomycetota</taxon>
        <taxon>Actinomycetes</taxon>
        <taxon>Micrococcales</taxon>
        <taxon>Microbacteriaceae</taxon>
        <taxon>Microcella</taxon>
    </lineage>
</organism>
<dbReference type="EMBL" id="SGWW01000002">
    <property type="protein sequence ID" value="RZS57354.1"/>
    <property type="molecule type" value="Genomic_DNA"/>
</dbReference>
<evidence type="ECO:0000256" key="1">
    <source>
        <dbReference type="SAM" id="SignalP"/>
    </source>
</evidence>
<reference evidence="2 3" key="1">
    <citation type="journal article" date="2015" name="Stand. Genomic Sci.">
        <title>Genomic Encyclopedia of Bacterial and Archaeal Type Strains, Phase III: the genomes of soil and plant-associated and newly described type strains.</title>
        <authorList>
            <person name="Whitman W.B."/>
            <person name="Woyke T."/>
            <person name="Klenk H.P."/>
            <person name="Zhou Y."/>
            <person name="Lilburn T.G."/>
            <person name="Beck B.J."/>
            <person name="De Vos P."/>
            <person name="Vandamme P."/>
            <person name="Eisen J.A."/>
            <person name="Garrity G."/>
            <person name="Hugenholtz P."/>
            <person name="Kyrpides N.C."/>
        </authorList>
    </citation>
    <scope>NUCLEOTIDE SEQUENCE [LARGE SCALE GENOMIC DNA]</scope>
    <source>
        <strain evidence="2 3">CV2</strain>
    </source>
</reference>
<dbReference type="Proteomes" id="UP000293519">
    <property type="component" value="Unassembled WGS sequence"/>
</dbReference>
<accession>A0A4Q7LRH8</accession>
<proteinExistence type="predicted"/>
<dbReference type="RefSeq" id="WP_130484937.1">
    <property type="nucleotide sequence ID" value="NZ_SGWW01000002.1"/>
</dbReference>